<dbReference type="GO" id="GO:0042773">
    <property type="term" value="P:ATP synthesis coupled electron transport"/>
    <property type="evidence" value="ECO:0007669"/>
    <property type="project" value="InterPro"/>
</dbReference>
<dbReference type="InterPro" id="IPR003918">
    <property type="entry name" value="NADH_UbQ_OxRdtase"/>
</dbReference>
<evidence type="ECO:0000259" key="2">
    <source>
        <dbReference type="Pfam" id="PF00361"/>
    </source>
</evidence>
<dbReference type="GO" id="GO:0015990">
    <property type="term" value="P:electron transport coupled proton transport"/>
    <property type="evidence" value="ECO:0007669"/>
    <property type="project" value="TreeGrafter"/>
</dbReference>
<accession>A0A382GCX3</accession>
<feature type="transmembrane region" description="Helical" evidence="1">
    <location>
        <begin position="119"/>
        <end position="145"/>
    </location>
</feature>
<dbReference type="InterPro" id="IPR001750">
    <property type="entry name" value="ND/Mrp_TM"/>
</dbReference>
<feature type="transmembrane region" description="Helical" evidence="1">
    <location>
        <begin position="36"/>
        <end position="56"/>
    </location>
</feature>
<dbReference type="PRINTS" id="PR01437">
    <property type="entry name" value="NUOXDRDTASE4"/>
</dbReference>
<dbReference type="EMBL" id="UINC01054661">
    <property type="protein sequence ID" value="SVB72635.1"/>
    <property type="molecule type" value="Genomic_DNA"/>
</dbReference>
<dbReference type="GO" id="GO:0008137">
    <property type="term" value="F:NADH dehydrogenase (ubiquinone) activity"/>
    <property type="evidence" value="ECO:0007669"/>
    <property type="project" value="InterPro"/>
</dbReference>
<dbReference type="Pfam" id="PF00361">
    <property type="entry name" value="Proton_antipo_M"/>
    <property type="match status" value="1"/>
</dbReference>
<name>A0A382GCX3_9ZZZZ</name>
<organism evidence="3">
    <name type="scientific">marine metagenome</name>
    <dbReference type="NCBI Taxonomy" id="408172"/>
    <lineage>
        <taxon>unclassified sequences</taxon>
        <taxon>metagenomes</taxon>
        <taxon>ecological metagenomes</taxon>
    </lineage>
</organism>
<dbReference type="AlphaFoldDB" id="A0A382GCX3"/>
<protein>
    <recommendedName>
        <fullName evidence="2">NADH:quinone oxidoreductase/Mrp antiporter transmembrane domain-containing protein</fullName>
    </recommendedName>
</protein>
<feature type="transmembrane region" description="Helical" evidence="1">
    <location>
        <begin position="151"/>
        <end position="174"/>
    </location>
</feature>
<feature type="transmembrane region" description="Helical" evidence="1">
    <location>
        <begin position="12"/>
        <end position="31"/>
    </location>
</feature>
<dbReference type="PANTHER" id="PTHR43507:SF1">
    <property type="entry name" value="NADH-UBIQUINONE OXIDOREDUCTASE CHAIN 4"/>
    <property type="match status" value="1"/>
</dbReference>
<evidence type="ECO:0000313" key="3">
    <source>
        <dbReference type="EMBL" id="SVB72635.1"/>
    </source>
</evidence>
<keyword evidence="1" id="KW-0812">Transmembrane</keyword>
<keyword evidence="1" id="KW-1133">Transmembrane helix</keyword>
<gene>
    <name evidence="3" type="ORF">METZ01_LOCUS225489</name>
</gene>
<sequence length="177" mass="20115">MEGIILNSLNFPVLTVTTFLPLAGVLLILLIRNDVLIKWIALVTTVATCIVSLPIYTHFDKTTYKMQFAEIHPWIPAWNINYTVGVDGISVLFIILVTILSTLCVSVSWKSIQEKTKEFFISLLIMETAMIGVFVSLNIFLFYLFWELTLIPMFLLIGVWGGSNRIYATIKFVLFTL</sequence>
<feature type="non-terminal residue" evidence="3">
    <location>
        <position position="177"/>
    </location>
</feature>
<evidence type="ECO:0000256" key="1">
    <source>
        <dbReference type="SAM" id="Phobius"/>
    </source>
</evidence>
<feature type="domain" description="NADH:quinone oxidoreductase/Mrp antiporter transmembrane" evidence="2">
    <location>
        <begin position="136"/>
        <end position="176"/>
    </location>
</feature>
<dbReference type="GO" id="GO:0048039">
    <property type="term" value="F:ubiquinone binding"/>
    <property type="evidence" value="ECO:0007669"/>
    <property type="project" value="TreeGrafter"/>
</dbReference>
<reference evidence="3" key="1">
    <citation type="submission" date="2018-05" db="EMBL/GenBank/DDBJ databases">
        <authorList>
            <person name="Lanie J.A."/>
            <person name="Ng W.-L."/>
            <person name="Kazmierczak K.M."/>
            <person name="Andrzejewski T.M."/>
            <person name="Davidsen T.M."/>
            <person name="Wayne K.J."/>
            <person name="Tettelin H."/>
            <person name="Glass J.I."/>
            <person name="Rusch D."/>
            <person name="Podicherti R."/>
            <person name="Tsui H.-C.T."/>
            <person name="Winkler M.E."/>
        </authorList>
    </citation>
    <scope>NUCLEOTIDE SEQUENCE</scope>
</reference>
<proteinExistence type="predicted"/>
<keyword evidence="1" id="KW-0472">Membrane</keyword>
<dbReference type="PANTHER" id="PTHR43507">
    <property type="entry name" value="NADH-UBIQUINONE OXIDOREDUCTASE CHAIN 4"/>
    <property type="match status" value="1"/>
</dbReference>
<dbReference type="GO" id="GO:0003954">
    <property type="term" value="F:NADH dehydrogenase activity"/>
    <property type="evidence" value="ECO:0007669"/>
    <property type="project" value="TreeGrafter"/>
</dbReference>
<feature type="transmembrane region" description="Helical" evidence="1">
    <location>
        <begin position="88"/>
        <end position="107"/>
    </location>
</feature>